<evidence type="ECO:0000256" key="1">
    <source>
        <dbReference type="ARBA" id="ARBA00022801"/>
    </source>
</evidence>
<keyword evidence="1" id="KW-0378">Hydrolase</keyword>
<dbReference type="Proteomes" id="UP000321917">
    <property type="component" value="Unassembled WGS sequence"/>
</dbReference>
<protein>
    <submittedName>
        <fullName evidence="4">S9 family peptidase</fullName>
    </submittedName>
</protein>
<dbReference type="SUPFAM" id="SSF82171">
    <property type="entry name" value="DPP6 N-terminal domain-like"/>
    <property type="match status" value="1"/>
</dbReference>
<comment type="caution">
    <text evidence="4">The sequence shown here is derived from an EMBL/GenBank/DDBJ whole genome shotgun (WGS) entry which is preliminary data.</text>
</comment>
<dbReference type="EMBL" id="VOLQ01000007">
    <property type="protein sequence ID" value="TWX69354.1"/>
    <property type="molecule type" value="Genomic_DNA"/>
</dbReference>
<dbReference type="GO" id="GO:0004252">
    <property type="term" value="F:serine-type endopeptidase activity"/>
    <property type="evidence" value="ECO:0007669"/>
    <property type="project" value="TreeGrafter"/>
</dbReference>
<evidence type="ECO:0000313" key="4">
    <source>
        <dbReference type="EMBL" id="TWX69354.1"/>
    </source>
</evidence>
<keyword evidence="5" id="KW-1185">Reference proteome</keyword>
<feature type="domain" description="Peptidase S9 prolyl oligopeptidase catalytic" evidence="2">
    <location>
        <begin position="437"/>
        <end position="641"/>
    </location>
</feature>
<dbReference type="GO" id="GO:0006508">
    <property type="term" value="P:proteolysis"/>
    <property type="evidence" value="ECO:0007669"/>
    <property type="project" value="InterPro"/>
</dbReference>
<accession>A0A5C6QK60</accession>
<organism evidence="4 6">
    <name type="scientific">Colwellia hornerae</name>
    <dbReference type="NCBI Taxonomy" id="89402"/>
    <lineage>
        <taxon>Bacteria</taxon>
        <taxon>Pseudomonadati</taxon>
        <taxon>Pseudomonadota</taxon>
        <taxon>Gammaproteobacteria</taxon>
        <taxon>Alteromonadales</taxon>
        <taxon>Colwelliaceae</taxon>
        <taxon>Colwellia</taxon>
    </lineage>
</organism>
<proteinExistence type="predicted"/>
<dbReference type="Gene3D" id="3.40.50.1820">
    <property type="entry name" value="alpha/beta hydrolase"/>
    <property type="match status" value="1"/>
</dbReference>
<evidence type="ECO:0000313" key="5">
    <source>
        <dbReference type="Proteomes" id="UP000321525"/>
    </source>
</evidence>
<dbReference type="OrthoDB" id="4269629at2"/>
<dbReference type="RefSeq" id="WP_146796794.1">
    <property type="nucleotide sequence ID" value="NZ_VOLP01000002.1"/>
</dbReference>
<evidence type="ECO:0000259" key="2">
    <source>
        <dbReference type="Pfam" id="PF00326"/>
    </source>
</evidence>
<dbReference type="InterPro" id="IPR001375">
    <property type="entry name" value="Peptidase_S9_cat"/>
</dbReference>
<sequence length="645" mass="73681">MNNKAICRSSTFFFCVFILFINNVVAVELPVEAFSRLPSIKSPILSPDGSKIAYLKNVEDPDLTLLIYIDLKSGEFKTLLQTDNLTNQIRWFKWANNETVLLAAKFSRHMNTEKVDHTQLLAIDVGAEKTKQRRLINASTIYSRRHYSQHEDNLIDLLPDDPAHILIALDAENANLPSVFKLNINTAKANKVENHKLKIRQWMTDQQSFVRLGRALNYKTGAAKIFVRKGGNQNWQVLFQYNSLEDAPITALGFDNNPNILYYTQYNNDKKALYKVDLSTDTHQLVFADKDYDVDGTLIYSKKTRSVIGIRHISGNIYWDESRKSLQQRLNTARPKTTNYLVDFSEDEYVYIFYVENDYTPGIYYLANRKTGKVNRLMTQYPALKDANLTAHKLVKYTASDGTKIEGFLSLPIGNEGPTATILFPHGGPGARDSNGFDYWSSFFVNRGYAVFRPNFRGSSGYGYEFSQSQMRNWGLIMQDDLTDAANWLVTEKIADRKRICIVGASYGGYAAAMAAVKTPDLFRCAVSFAGVSDLRNIVFKSRYYTNKKFVEYQMGKDVDNLIARSPFYQAKKINIPMLLLHGANDTVVNVRQSQRFYQQLIDLSKPVEYIELADGDHYLSIQRNRHKAFTAIDEFLKQHLVSPK</sequence>
<dbReference type="AlphaFoldDB" id="A0A5C6QK60"/>
<gene>
    <name evidence="3" type="ORF">ESZ26_09290</name>
    <name evidence="4" type="ORF">ESZ27_05290</name>
</gene>
<reference evidence="4 6" key="1">
    <citation type="submission" date="2019-07" db="EMBL/GenBank/DDBJ databases">
        <title>Genomes of sea-ice associated Colwellia species.</title>
        <authorList>
            <person name="Bowman J.P."/>
        </authorList>
    </citation>
    <scope>NUCLEOTIDE SEQUENCE [LARGE SCALE GENOMIC DNA]</scope>
    <source>
        <strain evidence="3 5">ACAM 607</strain>
        <strain evidence="4 6">IC036</strain>
    </source>
</reference>
<dbReference type="SUPFAM" id="SSF53474">
    <property type="entry name" value="alpha/beta-Hydrolases"/>
    <property type="match status" value="1"/>
</dbReference>
<dbReference type="InterPro" id="IPR029058">
    <property type="entry name" value="AB_hydrolase_fold"/>
</dbReference>
<dbReference type="PANTHER" id="PTHR42776:SF27">
    <property type="entry name" value="DIPEPTIDYL PEPTIDASE FAMILY MEMBER 6"/>
    <property type="match status" value="1"/>
</dbReference>
<dbReference type="EMBL" id="VOLR01000011">
    <property type="protein sequence ID" value="TWX59628.1"/>
    <property type="molecule type" value="Genomic_DNA"/>
</dbReference>
<dbReference type="Pfam" id="PF00326">
    <property type="entry name" value="Peptidase_S9"/>
    <property type="match status" value="1"/>
</dbReference>
<dbReference type="Proteomes" id="UP000321525">
    <property type="component" value="Unassembled WGS sequence"/>
</dbReference>
<evidence type="ECO:0000313" key="6">
    <source>
        <dbReference type="Proteomes" id="UP000321917"/>
    </source>
</evidence>
<evidence type="ECO:0000313" key="3">
    <source>
        <dbReference type="EMBL" id="TWX59628.1"/>
    </source>
</evidence>
<name>A0A5C6QK60_9GAMM</name>
<dbReference type="PANTHER" id="PTHR42776">
    <property type="entry name" value="SERINE PEPTIDASE S9 FAMILY MEMBER"/>
    <property type="match status" value="1"/>
</dbReference>